<evidence type="ECO:0000313" key="3">
    <source>
        <dbReference type="EMBL" id="AWB26959.1"/>
    </source>
</evidence>
<feature type="transmembrane region" description="Helical" evidence="1">
    <location>
        <begin position="20"/>
        <end position="41"/>
    </location>
</feature>
<keyword evidence="1" id="KW-1133">Transmembrane helix</keyword>
<proteinExistence type="predicted"/>
<gene>
    <name evidence="3" type="ORF">HARCEL1_04150</name>
</gene>
<protein>
    <submittedName>
        <fullName evidence="3">Type IV pilin</fullName>
    </submittedName>
</protein>
<reference evidence="3 4" key="1">
    <citation type="submission" date="2018-04" db="EMBL/GenBank/DDBJ databases">
        <title>Halococcoides cellulosivorans gen. nov., sp. nov., an extremely halophilic cellulose-utilizing haloarchaeon from hypersaline lakes.</title>
        <authorList>
            <person name="Sorokin D.Y."/>
            <person name="Toshchakov S.V."/>
            <person name="Samarov N.I."/>
            <person name="Korzhenkov A."/>
            <person name="Kublanov I.V."/>
        </authorList>
    </citation>
    <scope>NUCLEOTIDE SEQUENCE [LARGE SCALE GENOMIC DNA]</scope>
    <source>
        <strain evidence="3 4">HArcel1</strain>
    </source>
</reference>
<dbReference type="KEGG" id="harc:HARCEL1_04150"/>
<keyword evidence="1" id="KW-0472">Membrane</keyword>
<feature type="domain" description="Archaeal Type IV pilin N-terminal" evidence="2">
    <location>
        <begin position="12"/>
        <end position="81"/>
    </location>
</feature>
<accession>A0A2R4WZI9</accession>
<keyword evidence="1" id="KW-0812">Transmembrane</keyword>
<dbReference type="Proteomes" id="UP000244727">
    <property type="component" value="Chromosome"/>
</dbReference>
<dbReference type="Pfam" id="PF07790">
    <property type="entry name" value="Pilin_N"/>
    <property type="match status" value="1"/>
</dbReference>
<name>A0A2R4WZI9_9EURY</name>
<dbReference type="AlphaFoldDB" id="A0A2R4WZI9"/>
<dbReference type="EMBL" id="CP028858">
    <property type="protein sequence ID" value="AWB26959.1"/>
    <property type="molecule type" value="Genomic_DNA"/>
</dbReference>
<evidence type="ECO:0000313" key="4">
    <source>
        <dbReference type="Proteomes" id="UP000244727"/>
    </source>
</evidence>
<keyword evidence="4" id="KW-1185">Reference proteome</keyword>
<sequence length="147" mass="15844">MTMPGPRSDDDRAVSELTSLLTIVVMALLVIAVVGVNVLYVQSQTEGPDATFSYQYFEPQSMLLITFDSGEPIPAGQIEIEGADRRATWAALNDQMNESTPVGPGTVVRIGPNGAYDQEVSPEETIRVNYLNESGGRTTMSTWNGTG</sequence>
<dbReference type="InterPro" id="IPR012859">
    <property type="entry name" value="Pilin_N_archaeal"/>
</dbReference>
<organism evidence="3 4">
    <name type="scientific">Halococcoides cellulosivorans</name>
    <dbReference type="NCBI Taxonomy" id="1679096"/>
    <lineage>
        <taxon>Archaea</taxon>
        <taxon>Methanobacteriati</taxon>
        <taxon>Methanobacteriota</taxon>
        <taxon>Stenosarchaea group</taxon>
        <taxon>Halobacteria</taxon>
        <taxon>Halobacteriales</taxon>
        <taxon>Haloarculaceae</taxon>
        <taxon>Halococcoides</taxon>
    </lineage>
</organism>
<evidence type="ECO:0000256" key="1">
    <source>
        <dbReference type="SAM" id="Phobius"/>
    </source>
</evidence>
<evidence type="ECO:0000259" key="2">
    <source>
        <dbReference type="Pfam" id="PF07790"/>
    </source>
</evidence>